<name>A0A5M3MMM0_CONPW</name>
<evidence type="ECO:0000256" key="2">
    <source>
        <dbReference type="ARBA" id="ARBA00022801"/>
    </source>
</evidence>
<dbReference type="OMA" id="TTPGKFC"/>
<feature type="compositionally biased region" description="Polar residues" evidence="4">
    <location>
        <begin position="164"/>
        <end position="173"/>
    </location>
</feature>
<evidence type="ECO:0000256" key="1">
    <source>
        <dbReference type="ARBA" id="ARBA00010515"/>
    </source>
</evidence>
<comment type="similarity">
    <text evidence="1">Belongs to the 'GDXG' lipolytic enzyme family.</text>
</comment>
<dbReference type="InterPro" id="IPR050300">
    <property type="entry name" value="GDXG_lipolytic_enzyme"/>
</dbReference>
<reference evidence="7" key="1">
    <citation type="journal article" date="2012" name="Science">
        <title>The Paleozoic origin of enzymatic lignin decomposition reconstructed from 31 fungal genomes.</title>
        <authorList>
            <person name="Floudas D."/>
            <person name="Binder M."/>
            <person name="Riley R."/>
            <person name="Barry K."/>
            <person name="Blanchette R.A."/>
            <person name="Henrissat B."/>
            <person name="Martinez A.T."/>
            <person name="Otillar R."/>
            <person name="Spatafora J.W."/>
            <person name="Yadav J.S."/>
            <person name="Aerts A."/>
            <person name="Benoit I."/>
            <person name="Boyd A."/>
            <person name="Carlson A."/>
            <person name="Copeland A."/>
            <person name="Coutinho P.M."/>
            <person name="de Vries R.P."/>
            <person name="Ferreira P."/>
            <person name="Findley K."/>
            <person name="Foster B."/>
            <person name="Gaskell J."/>
            <person name="Glotzer D."/>
            <person name="Gorecki P."/>
            <person name="Heitman J."/>
            <person name="Hesse C."/>
            <person name="Hori C."/>
            <person name="Igarashi K."/>
            <person name="Jurgens J.A."/>
            <person name="Kallen N."/>
            <person name="Kersten P."/>
            <person name="Kohler A."/>
            <person name="Kuees U."/>
            <person name="Kumar T.K.A."/>
            <person name="Kuo A."/>
            <person name="LaButti K."/>
            <person name="Larrondo L.F."/>
            <person name="Lindquist E."/>
            <person name="Ling A."/>
            <person name="Lombard V."/>
            <person name="Lucas S."/>
            <person name="Lundell T."/>
            <person name="Martin R."/>
            <person name="McLaughlin D.J."/>
            <person name="Morgenstern I."/>
            <person name="Morin E."/>
            <person name="Murat C."/>
            <person name="Nagy L.G."/>
            <person name="Nolan M."/>
            <person name="Ohm R.A."/>
            <person name="Patyshakuliyeva A."/>
            <person name="Rokas A."/>
            <person name="Ruiz-Duenas F.J."/>
            <person name="Sabat G."/>
            <person name="Salamov A."/>
            <person name="Samejima M."/>
            <person name="Schmutz J."/>
            <person name="Slot J.C."/>
            <person name="St John F."/>
            <person name="Stenlid J."/>
            <person name="Sun H."/>
            <person name="Sun S."/>
            <person name="Syed K."/>
            <person name="Tsang A."/>
            <person name="Wiebenga A."/>
            <person name="Young D."/>
            <person name="Pisabarro A."/>
            <person name="Eastwood D.C."/>
            <person name="Martin F."/>
            <person name="Cullen D."/>
            <person name="Grigoriev I.V."/>
            <person name="Hibbett D.S."/>
        </authorList>
    </citation>
    <scope>NUCLEOTIDE SEQUENCE [LARGE SCALE GENOMIC DNA]</scope>
    <source>
        <strain evidence="7">RWD-64-598 SS2</strain>
    </source>
</reference>
<keyword evidence="7" id="KW-1185">Reference proteome</keyword>
<dbReference type="PROSITE" id="PS01174">
    <property type="entry name" value="LIPASE_GDXG_SER"/>
    <property type="match status" value="1"/>
</dbReference>
<feature type="region of interest" description="Disordered" evidence="4">
    <location>
        <begin position="618"/>
        <end position="673"/>
    </location>
</feature>
<dbReference type="AlphaFoldDB" id="A0A5M3MMM0"/>
<dbReference type="GO" id="GO:0016787">
    <property type="term" value="F:hydrolase activity"/>
    <property type="evidence" value="ECO:0007669"/>
    <property type="project" value="UniProtKB-KW"/>
</dbReference>
<sequence>MPNPLVAEAGLKLGPTILETLVKHYIDRMKKASAREANGLTKLRQDEMLYDQAFSVVKKFFQAAAFHTVEDMQAFSNTRTPSPPWVHTIRVVIPMSCCDEAAEHLIRGMGGEDMVKRLVGGTKWWQVRGIDGIDAEWITARKDWQEAKRRYKEQEKQSIPVPPQTGQEVPASSSEEDNVYSEDMDDMRCILYSHGGGYYFGSLDQERYSIQRHARKINGRVLALNYRLSPQYPFPCALQDILAAYLYLIKPPKEASHRPVKPSNLVVAGDSAGGGLVIALLQILRDTGLPLPAGGVLISPWCDLTHSFPSIHTNTATDVMPEYGMSMQKPSALWPPPSDDFTRTVHSGLRDRIRQIGRMSTKGPGLHPAKAQHLRSGSKFSITEVGEPSNPSEMPINVGATAALPPVGSAEDPAIRLVAKSGEELVLEDQVQLYAQNSMLGHPLISPVLSYMGGLPPLLIIASEKEVLRDEIIYTAHKAAYPSRFPIREEARKLYPALVGIEEKFGPTPIHLQVYDDTAHVLPILFAFTTPGKFCYRAIATFIKHVTGSVAPQKNPFPIVSPPASPTSPSSQSPLKNGPHALAQSASMNDMRSTSKTLESTRSVRSFKRSFSRAGTLLRGNTLAVPPSSSTGSDGLLSAPSSSSDVGGARFRSSTISGAGPAPRTAGVPSVYDGAEGPATWKEGMIRERVSTQGVIRDLEPEAALDAFHVPPDIIGVLSELAVRRYLDGKAKYAKKFHREFRTIEKQRKKNLELAKQDAVKNLESLQNSETVQQRLREGEAAPDSWLWSWALDNDERPPPSSIVSRRDTDEARSLARVADQAILQSSSTFSANSLWTVMANYLTASPGKEKPARSKSVGPPTRRRSLFSLHRGENRSDSPEPQVPEMPSIVKETTS</sequence>
<accession>A0A5M3MMM0</accession>
<dbReference type="GeneID" id="19210446"/>
<feature type="active site" evidence="3">
    <location>
        <position position="271"/>
    </location>
</feature>
<gene>
    <name evidence="6" type="ORF">CONPUDRAFT_82617</name>
</gene>
<feature type="domain" description="Alpha/beta hydrolase fold-3" evidence="5">
    <location>
        <begin position="190"/>
        <end position="320"/>
    </location>
</feature>
<dbReference type="SUPFAM" id="SSF53474">
    <property type="entry name" value="alpha/beta-Hydrolases"/>
    <property type="match status" value="1"/>
</dbReference>
<evidence type="ECO:0000313" key="6">
    <source>
        <dbReference type="EMBL" id="EIW80353.1"/>
    </source>
</evidence>
<feature type="region of interest" description="Disordered" evidence="4">
    <location>
        <begin position="149"/>
        <end position="177"/>
    </location>
</feature>
<dbReference type="PANTHER" id="PTHR48081">
    <property type="entry name" value="AB HYDROLASE SUPERFAMILY PROTEIN C4A8.06C"/>
    <property type="match status" value="1"/>
</dbReference>
<dbReference type="InterPro" id="IPR029058">
    <property type="entry name" value="AB_hydrolase_fold"/>
</dbReference>
<proteinExistence type="inferred from homology"/>
<feature type="region of interest" description="Disordered" evidence="4">
    <location>
        <begin position="847"/>
        <end position="896"/>
    </location>
</feature>
<dbReference type="PANTHER" id="PTHR48081:SF5">
    <property type="entry name" value="ALPHA_BETA HYDROLASE FOLD-3 DOMAIN-CONTAINING PROTEIN"/>
    <property type="match status" value="1"/>
</dbReference>
<dbReference type="Gene3D" id="3.40.50.1820">
    <property type="entry name" value="alpha/beta hydrolase"/>
    <property type="match status" value="1"/>
</dbReference>
<dbReference type="Proteomes" id="UP000053558">
    <property type="component" value="Unassembled WGS sequence"/>
</dbReference>
<feature type="compositionally biased region" description="Polar residues" evidence="4">
    <location>
        <begin position="584"/>
        <end position="598"/>
    </location>
</feature>
<dbReference type="KEGG" id="cput:CONPUDRAFT_82617"/>
<evidence type="ECO:0000256" key="4">
    <source>
        <dbReference type="SAM" id="MobiDB-lite"/>
    </source>
</evidence>
<dbReference type="Pfam" id="PF07859">
    <property type="entry name" value="Abhydrolase_3"/>
    <property type="match status" value="1"/>
</dbReference>
<organism evidence="6 7">
    <name type="scientific">Coniophora puteana (strain RWD-64-598)</name>
    <name type="common">Brown rot fungus</name>
    <dbReference type="NCBI Taxonomy" id="741705"/>
    <lineage>
        <taxon>Eukaryota</taxon>
        <taxon>Fungi</taxon>
        <taxon>Dikarya</taxon>
        <taxon>Basidiomycota</taxon>
        <taxon>Agaricomycotina</taxon>
        <taxon>Agaricomycetes</taxon>
        <taxon>Agaricomycetidae</taxon>
        <taxon>Boletales</taxon>
        <taxon>Coniophorineae</taxon>
        <taxon>Coniophoraceae</taxon>
        <taxon>Coniophora</taxon>
    </lineage>
</organism>
<dbReference type="RefSeq" id="XP_007769314.1">
    <property type="nucleotide sequence ID" value="XM_007771124.1"/>
</dbReference>
<keyword evidence="2 6" id="KW-0378">Hydrolase</keyword>
<protein>
    <submittedName>
        <fullName evidence="6">Alpha beta-hydrolase</fullName>
    </submittedName>
</protein>
<evidence type="ECO:0000313" key="7">
    <source>
        <dbReference type="Proteomes" id="UP000053558"/>
    </source>
</evidence>
<feature type="region of interest" description="Disordered" evidence="4">
    <location>
        <begin position="557"/>
        <end position="605"/>
    </location>
</feature>
<evidence type="ECO:0000259" key="5">
    <source>
        <dbReference type="Pfam" id="PF07859"/>
    </source>
</evidence>
<feature type="compositionally biased region" description="Low complexity" evidence="4">
    <location>
        <begin position="632"/>
        <end position="649"/>
    </location>
</feature>
<comment type="caution">
    <text evidence="6">The sequence shown here is derived from an EMBL/GenBank/DDBJ whole genome shotgun (WGS) entry which is preliminary data.</text>
</comment>
<dbReference type="InterPro" id="IPR013094">
    <property type="entry name" value="AB_hydrolase_3"/>
</dbReference>
<dbReference type="EMBL" id="JH711579">
    <property type="protein sequence ID" value="EIW80353.1"/>
    <property type="molecule type" value="Genomic_DNA"/>
</dbReference>
<dbReference type="InterPro" id="IPR033140">
    <property type="entry name" value="Lipase_GDXG_put_SER_AS"/>
</dbReference>
<dbReference type="OrthoDB" id="1662883at2759"/>
<evidence type="ECO:0000256" key="3">
    <source>
        <dbReference type="PROSITE-ProRule" id="PRU10038"/>
    </source>
</evidence>